<dbReference type="RefSeq" id="WP_328857959.1">
    <property type="nucleotide sequence ID" value="NZ_CP108021.1"/>
</dbReference>
<dbReference type="AlphaFoldDB" id="A0AAU4K416"/>
<dbReference type="PIRSF" id="PIRSF020967">
    <property type="entry name" value="UCP020967"/>
    <property type="match status" value="1"/>
</dbReference>
<feature type="domain" description="TRSP" evidence="1">
    <location>
        <begin position="262"/>
        <end position="398"/>
    </location>
</feature>
<proteinExistence type="predicted"/>
<dbReference type="CDD" id="cd06223">
    <property type="entry name" value="PRTases_typeI"/>
    <property type="match status" value="1"/>
</dbReference>
<reference evidence="3 4" key="1">
    <citation type="submission" date="2022-10" db="EMBL/GenBank/DDBJ databases">
        <title>The complete genomes of actinobacterial strains from the NBC collection.</title>
        <authorList>
            <person name="Joergensen T.S."/>
            <person name="Alvarez Arevalo M."/>
            <person name="Sterndorff E.B."/>
            <person name="Faurdal D."/>
            <person name="Vuksanovic O."/>
            <person name="Mourched A.-S."/>
            <person name="Charusanti P."/>
            <person name="Shaw S."/>
            <person name="Blin K."/>
            <person name="Weber T."/>
        </authorList>
    </citation>
    <scope>NUCLEOTIDE SEQUENCE [LARGE SCALE GENOMIC DNA]</scope>
    <source>
        <strain evidence="3 4">NBC_00319</strain>
    </source>
</reference>
<organism evidence="3 4">
    <name type="scientific">Williamsia herbipolensis</name>
    <dbReference type="NCBI Taxonomy" id="1603258"/>
    <lineage>
        <taxon>Bacteria</taxon>
        <taxon>Bacillati</taxon>
        <taxon>Actinomycetota</taxon>
        <taxon>Actinomycetes</taxon>
        <taxon>Mycobacteriales</taxon>
        <taxon>Nocardiaceae</taxon>
        <taxon>Williamsia</taxon>
    </lineage>
</organism>
<dbReference type="InterPro" id="IPR029057">
    <property type="entry name" value="PRTase-like"/>
</dbReference>
<dbReference type="InterPro" id="IPR041688">
    <property type="entry name" value="PRTase_2"/>
</dbReference>
<dbReference type="Pfam" id="PF15609">
    <property type="entry name" value="PRTase_2"/>
    <property type="match status" value="1"/>
</dbReference>
<dbReference type="InterPro" id="IPR011214">
    <property type="entry name" value="UCP020967"/>
</dbReference>
<dbReference type="SUPFAM" id="SSF53271">
    <property type="entry name" value="PRTase-like"/>
    <property type="match status" value="1"/>
</dbReference>
<name>A0AAU4K416_9NOCA</name>
<dbReference type="InterPro" id="IPR000836">
    <property type="entry name" value="PRTase_dom"/>
</dbReference>
<dbReference type="Pfam" id="PF12500">
    <property type="entry name" value="TRSP"/>
    <property type="match status" value="1"/>
</dbReference>
<keyword evidence="3" id="KW-0808">Transferase</keyword>
<gene>
    <name evidence="3" type="ORF">OG579_02565</name>
</gene>
<sequence>MSDRWWAETHLGLRAHHVESSGGHTVDELIVPGLRRNPRRAHLWVSTVLGKHIPVAPSAILRAADDLADLATAELSRRGLDADITVFGFAETATGLGHCVAHRMAAAVYLHSTRRTHPQTPVFATFTEGHSHATDHRISPTDADLIAGPGPLVLVDDEISTGDTALDAIASLQAVVPREVYVVASLVDMRSDDDRARCAAAALDLGVDVAFVSLARGRAEIPADLVDRVLALPAPDASPRAAGAPSGPVDTVVIPWSASVPDGGRHGFLVGDEPAFADHVRLAADALAERLDADAPVVVIGHEELMYLPLRIAADLEQRGWDVRSQTTTRSPAHVFDHPGYPLRHGMEFLAPEARWSGDATRRHLYNAAAGEPGTQRVLVVDTPADTAELMSPDGVVAALTAAGRALLVAVVGATDFVALARARSDS</sequence>
<protein>
    <submittedName>
        <fullName evidence="3">Phosphoribosyltransferase family protein</fullName>
    </submittedName>
</protein>
<evidence type="ECO:0000259" key="1">
    <source>
        <dbReference type="Pfam" id="PF12500"/>
    </source>
</evidence>
<dbReference type="Gene3D" id="3.40.50.2020">
    <property type="match status" value="1"/>
</dbReference>
<accession>A0AAU4K416</accession>
<evidence type="ECO:0000313" key="3">
    <source>
        <dbReference type="EMBL" id="WUM20734.1"/>
    </source>
</evidence>
<keyword evidence="4" id="KW-1185">Reference proteome</keyword>
<feature type="domain" description="Orotate phosphoribosyltransferase-like" evidence="2">
    <location>
        <begin position="32"/>
        <end position="217"/>
    </location>
</feature>
<dbReference type="InterPro" id="IPR022537">
    <property type="entry name" value="TRSP_dom"/>
</dbReference>
<evidence type="ECO:0000259" key="2">
    <source>
        <dbReference type="Pfam" id="PF15609"/>
    </source>
</evidence>
<dbReference type="Proteomes" id="UP001432128">
    <property type="component" value="Chromosome"/>
</dbReference>
<keyword evidence="3" id="KW-0328">Glycosyltransferase</keyword>
<dbReference type="EMBL" id="CP108021">
    <property type="protein sequence ID" value="WUM20734.1"/>
    <property type="molecule type" value="Genomic_DNA"/>
</dbReference>
<dbReference type="KEGG" id="whr:OG579_02565"/>
<dbReference type="GO" id="GO:0016757">
    <property type="term" value="F:glycosyltransferase activity"/>
    <property type="evidence" value="ECO:0007669"/>
    <property type="project" value="UniProtKB-KW"/>
</dbReference>
<evidence type="ECO:0000313" key="4">
    <source>
        <dbReference type="Proteomes" id="UP001432128"/>
    </source>
</evidence>